<keyword evidence="1" id="KW-0378">Hydrolase</keyword>
<dbReference type="InterPro" id="IPR036457">
    <property type="entry name" value="PPM-type-like_dom_sf"/>
</dbReference>
<protein>
    <recommendedName>
        <fullName evidence="1">Protein phosphatase</fullName>
        <ecNumber evidence="1">3.1.3.16</ecNumber>
    </recommendedName>
</protein>
<dbReference type="InterPro" id="IPR001932">
    <property type="entry name" value="PPM-type_phosphatase-like_dom"/>
</dbReference>
<dbReference type="EC" id="3.1.3.16" evidence="1"/>
<comment type="cofactor">
    <cofactor evidence="1">
        <name>Mg(2+)</name>
        <dbReference type="ChEBI" id="CHEBI:18420"/>
    </cofactor>
</comment>
<proteinExistence type="inferred from homology"/>
<reference evidence="3 4" key="1">
    <citation type="submission" date="2017-10" db="EMBL/GenBank/DDBJ databases">
        <title>A novel species of cold-tolerant Malassezia isolated from bats.</title>
        <authorList>
            <person name="Lorch J.M."/>
            <person name="Palmer J.M."/>
            <person name="Vanderwolf K.J."/>
            <person name="Schmidt K.Z."/>
            <person name="Verant M.L."/>
            <person name="Weller T.J."/>
            <person name="Blehert D.S."/>
        </authorList>
    </citation>
    <scope>NUCLEOTIDE SEQUENCE [LARGE SCALE GENOMIC DNA]</scope>
    <source>
        <strain evidence="3 4">NWHC:44797-103</strain>
    </source>
</reference>
<dbReference type="STRING" id="2020962.A0A2N1JAK1"/>
<name>A0A2N1JAK1_9BASI</name>
<dbReference type="Gene3D" id="3.60.40.10">
    <property type="entry name" value="PPM-type phosphatase domain"/>
    <property type="match status" value="1"/>
</dbReference>
<feature type="domain" description="PPM-type phosphatase" evidence="2">
    <location>
        <begin position="64"/>
        <end position="399"/>
    </location>
</feature>
<comment type="catalytic activity">
    <reaction evidence="1">
        <text>O-phospho-L-seryl-[protein] + H2O = L-seryl-[protein] + phosphate</text>
        <dbReference type="Rhea" id="RHEA:20629"/>
        <dbReference type="Rhea" id="RHEA-COMP:9863"/>
        <dbReference type="Rhea" id="RHEA-COMP:11604"/>
        <dbReference type="ChEBI" id="CHEBI:15377"/>
        <dbReference type="ChEBI" id="CHEBI:29999"/>
        <dbReference type="ChEBI" id="CHEBI:43474"/>
        <dbReference type="ChEBI" id="CHEBI:83421"/>
        <dbReference type="EC" id="3.1.3.16"/>
    </reaction>
</comment>
<organism evidence="3 4">
    <name type="scientific">Malassezia vespertilionis</name>
    <dbReference type="NCBI Taxonomy" id="2020962"/>
    <lineage>
        <taxon>Eukaryota</taxon>
        <taxon>Fungi</taxon>
        <taxon>Dikarya</taxon>
        <taxon>Basidiomycota</taxon>
        <taxon>Ustilaginomycotina</taxon>
        <taxon>Malasseziomycetes</taxon>
        <taxon>Malasseziales</taxon>
        <taxon>Malasseziaceae</taxon>
        <taxon>Malassezia</taxon>
    </lineage>
</organism>
<accession>A0A2N1JAK1</accession>
<dbReference type="SMART" id="SM00332">
    <property type="entry name" value="PP2Cc"/>
    <property type="match status" value="1"/>
</dbReference>
<dbReference type="AlphaFoldDB" id="A0A2N1JAK1"/>
<sequence length="407" mass="45155">MPKKRIKSHSELSQHAARMPSMLRPIVDFLIGSRDSDSQSKSDEGNRAAPCESELHKIVASWKGVGLQSAIRDKGRIVPTRLQSQQVGEDAYFLKEDAIGIADGVGGWASCVRADPALFSRLLMHFCFSELNRLDTALVHEVATSDAEKTIAQWMQCDPIEVLQVAWERCVRASKREGIMGSSTALLAVLRGNELRVANMGDCVLMLIRDGRMLFRTSEQQHSFNFPVQLGMMDATAESVSIASALCMHRNAMIPDGGKDNELTDVTQTMRDLIYMYDHTSYDPKWDNPHDDAGNWSIKVQEGDIVIMASDGLLDNLFDEEILGEIRAVLAKYRIKEASDIVKEIDLPYSISKALCRAAKVTSEDPRVVVSPFQQQASEEGLYYAGGKNDDITVLSAVVAHAEYERV</sequence>
<keyword evidence="1" id="KW-0904">Protein phosphatase</keyword>
<evidence type="ECO:0000313" key="3">
    <source>
        <dbReference type="EMBL" id="PKI83575.1"/>
    </source>
</evidence>
<dbReference type="PANTHER" id="PTHR12320:SF84">
    <property type="entry name" value="PROTEIN PHOSPHATASE"/>
    <property type="match status" value="1"/>
</dbReference>
<evidence type="ECO:0000256" key="1">
    <source>
        <dbReference type="RuleBase" id="RU366020"/>
    </source>
</evidence>
<gene>
    <name evidence="3" type="ORF">MVES_002449</name>
</gene>
<dbReference type="Proteomes" id="UP000232875">
    <property type="component" value="Unassembled WGS sequence"/>
</dbReference>
<evidence type="ECO:0000259" key="2">
    <source>
        <dbReference type="PROSITE" id="PS51746"/>
    </source>
</evidence>
<dbReference type="SUPFAM" id="SSF81606">
    <property type="entry name" value="PP2C-like"/>
    <property type="match status" value="1"/>
</dbReference>
<dbReference type="GO" id="GO:0004722">
    <property type="term" value="F:protein serine/threonine phosphatase activity"/>
    <property type="evidence" value="ECO:0007669"/>
    <property type="project" value="UniProtKB-EC"/>
</dbReference>
<comment type="cofactor">
    <cofactor evidence="1">
        <name>Mn(2+)</name>
        <dbReference type="ChEBI" id="CHEBI:29035"/>
    </cofactor>
</comment>
<dbReference type="PROSITE" id="PS51746">
    <property type="entry name" value="PPM_2"/>
    <property type="match status" value="1"/>
</dbReference>
<keyword evidence="1" id="KW-0464">Manganese</keyword>
<keyword evidence="1" id="KW-0460">Magnesium</keyword>
<keyword evidence="1" id="KW-0479">Metal-binding</keyword>
<comment type="similarity">
    <text evidence="1">Belongs to the PP2C family.</text>
</comment>
<dbReference type="Pfam" id="PF00481">
    <property type="entry name" value="PP2C"/>
    <property type="match status" value="1"/>
</dbReference>
<keyword evidence="4" id="KW-1185">Reference proteome</keyword>
<dbReference type="EMBL" id="KZ454991">
    <property type="protein sequence ID" value="PKI83575.1"/>
    <property type="molecule type" value="Genomic_DNA"/>
</dbReference>
<dbReference type="OrthoDB" id="60843at2759"/>
<evidence type="ECO:0000313" key="4">
    <source>
        <dbReference type="Proteomes" id="UP000232875"/>
    </source>
</evidence>
<comment type="catalytic activity">
    <reaction evidence="1">
        <text>O-phospho-L-threonyl-[protein] + H2O = L-threonyl-[protein] + phosphate</text>
        <dbReference type="Rhea" id="RHEA:47004"/>
        <dbReference type="Rhea" id="RHEA-COMP:11060"/>
        <dbReference type="Rhea" id="RHEA-COMP:11605"/>
        <dbReference type="ChEBI" id="CHEBI:15377"/>
        <dbReference type="ChEBI" id="CHEBI:30013"/>
        <dbReference type="ChEBI" id="CHEBI:43474"/>
        <dbReference type="ChEBI" id="CHEBI:61977"/>
        <dbReference type="EC" id="3.1.3.16"/>
    </reaction>
</comment>
<dbReference type="GO" id="GO:0046872">
    <property type="term" value="F:metal ion binding"/>
    <property type="evidence" value="ECO:0007669"/>
    <property type="project" value="UniProtKB-UniRule"/>
</dbReference>
<dbReference type="InterPro" id="IPR039123">
    <property type="entry name" value="PPTC7"/>
</dbReference>
<dbReference type="PANTHER" id="PTHR12320">
    <property type="entry name" value="PROTEIN PHOSPHATASE 2C"/>
    <property type="match status" value="1"/>
</dbReference>